<dbReference type="Pfam" id="PF01120">
    <property type="entry name" value="Alpha_L_fucos"/>
    <property type="match status" value="1"/>
</dbReference>
<evidence type="ECO:0000313" key="9">
    <source>
        <dbReference type="EMBL" id="CAD6224172.1"/>
    </source>
</evidence>
<protein>
    <recommendedName>
        <fullName evidence="2">alpha-L-fucosidase</fullName>
        <ecNumber evidence="2">3.2.1.51</ecNumber>
    </recommendedName>
</protein>
<sequence>MASPLLCLAAAALAVVAVLVSTTEAWRATPPPLPVLPIPSAPQLKWQCREVIMFFHFGMNTFTDSEWGTGSEDPSLFRPAGLNATQWMDAARAAGASLVILVAKHHDGFCLWPSEYTAHSVRASPWRGGRGDVVREFVDAARARGVDAGLYLSPWDRHDERYGEEVAYNEYYEAQLHELLTGYGSVSEIWFDGAKGKNATNMTYHFQEWFQTVKQLQRSINIFSDDGPDVRWVGDEKGYAGTTCWSTVNRSMITIGEAGIEKATHWVPPECDVSIRTGWFWHKNETAKPLSQLLEIYYNSVGRNCVLLLNAPPNSTGLVEDADIARLREFGAAVATIFGTDLAAGSERGAGFAARNVLDGRDDTYWAPTGEDGRRNGYWIELRLRRPGPGAQAFNVVRIQEHVALGQRVERHAVYVDGAPAFHGDSSIAPQSVPPPNLVATRESAEEAHAPGKDGSGETTAPFISKDESAAAGGLRAAAARVQMHLNPRLAARWWCWSWSSTL</sequence>
<evidence type="ECO:0000313" key="10">
    <source>
        <dbReference type="Proteomes" id="UP000604825"/>
    </source>
</evidence>
<evidence type="ECO:0000256" key="3">
    <source>
        <dbReference type="ARBA" id="ARBA00022729"/>
    </source>
</evidence>
<dbReference type="GO" id="GO:0004560">
    <property type="term" value="F:alpha-L-fucosidase activity"/>
    <property type="evidence" value="ECO:0007669"/>
    <property type="project" value="UniProtKB-EC"/>
</dbReference>
<evidence type="ECO:0000256" key="5">
    <source>
        <dbReference type="ARBA" id="ARBA00023295"/>
    </source>
</evidence>
<evidence type="ECO:0000259" key="8">
    <source>
        <dbReference type="Pfam" id="PF01120"/>
    </source>
</evidence>
<evidence type="ECO:0000256" key="4">
    <source>
        <dbReference type="ARBA" id="ARBA00022801"/>
    </source>
</evidence>
<gene>
    <name evidence="9" type="ORF">NCGR_LOCUS16481</name>
</gene>
<dbReference type="GO" id="GO:0005764">
    <property type="term" value="C:lysosome"/>
    <property type="evidence" value="ECO:0007669"/>
    <property type="project" value="TreeGrafter"/>
</dbReference>
<keyword evidence="10" id="KW-1185">Reference proteome</keyword>
<dbReference type="InterPro" id="IPR057739">
    <property type="entry name" value="Glyco_hydro_29_N"/>
</dbReference>
<reference evidence="9" key="1">
    <citation type="submission" date="2020-10" db="EMBL/GenBank/DDBJ databases">
        <authorList>
            <person name="Han B."/>
            <person name="Lu T."/>
            <person name="Zhao Q."/>
            <person name="Huang X."/>
            <person name="Zhao Y."/>
        </authorList>
    </citation>
    <scope>NUCLEOTIDE SEQUENCE</scope>
</reference>
<evidence type="ECO:0000256" key="1">
    <source>
        <dbReference type="ARBA" id="ARBA00007951"/>
    </source>
</evidence>
<dbReference type="SMART" id="SM00812">
    <property type="entry name" value="Alpha_L_fucos"/>
    <property type="match status" value="1"/>
</dbReference>
<comment type="caution">
    <text evidence="9">The sequence shown here is derived from an EMBL/GenBank/DDBJ whole genome shotgun (WGS) entry which is preliminary data.</text>
</comment>
<dbReference type="GO" id="GO:0016139">
    <property type="term" value="P:glycoside catabolic process"/>
    <property type="evidence" value="ECO:0007669"/>
    <property type="project" value="TreeGrafter"/>
</dbReference>
<accession>A0A811NKT5</accession>
<dbReference type="Proteomes" id="UP000604825">
    <property type="component" value="Unassembled WGS sequence"/>
</dbReference>
<feature type="compositionally biased region" description="Basic and acidic residues" evidence="6">
    <location>
        <begin position="443"/>
        <end position="456"/>
    </location>
</feature>
<feature type="chain" id="PRO_5032870028" description="alpha-L-fucosidase" evidence="7">
    <location>
        <begin position="26"/>
        <end position="503"/>
    </location>
</feature>
<feature type="signal peptide" evidence="7">
    <location>
        <begin position="1"/>
        <end position="25"/>
    </location>
</feature>
<dbReference type="InterPro" id="IPR017853">
    <property type="entry name" value="GH"/>
</dbReference>
<dbReference type="SUPFAM" id="SSF51445">
    <property type="entry name" value="(Trans)glycosidases"/>
    <property type="match status" value="1"/>
</dbReference>
<dbReference type="InterPro" id="IPR000933">
    <property type="entry name" value="Glyco_hydro_29"/>
</dbReference>
<keyword evidence="5" id="KW-0326">Glycosidase</keyword>
<dbReference type="Gene3D" id="3.20.20.80">
    <property type="entry name" value="Glycosidases"/>
    <property type="match status" value="1"/>
</dbReference>
<dbReference type="PANTHER" id="PTHR10030">
    <property type="entry name" value="ALPHA-L-FUCOSIDASE"/>
    <property type="match status" value="1"/>
</dbReference>
<feature type="domain" description="Glycoside hydrolase family 29 N-terminal" evidence="8">
    <location>
        <begin position="75"/>
        <end position="332"/>
    </location>
</feature>
<proteinExistence type="inferred from homology"/>
<name>A0A811NKT5_9POAL</name>
<dbReference type="EC" id="3.2.1.51" evidence="2"/>
<keyword evidence="3 7" id="KW-0732">Signal</keyword>
<dbReference type="AlphaFoldDB" id="A0A811NKT5"/>
<evidence type="ECO:0000256" key="2">
    <source>
        <dbReference type="ARBA" id="ARBA00012662"/>
    </source>
</evidence>
<dbReference type="OrthoDB" id="6039950at2759"/>
<dbReference type="PANTHER" id="PTHR10030:SF37">
    <property type="entry name" value="ALPHA-L-FUCOSIDASE-RELATED"/>
    <property type="match status" value="1"/>
</dbReference>
<organism evidence="9 10">
    <name type="scientific">Miscanthus lutarioriparius</name>
    <dbReference type="NCBI Taxonomy" id="422564"/>
    <lineage>
        <taxon>Eukaryota</taxon>
        <taxon>Viridiplantae</taxon>
        <taxon>Streptophyta</taxon>
        <taxon>Embryophyta</taxon>
        <taxon>Tracheophyta</taxon>
        <taxon>Spermatophyta</taxon>
        <taxon>Magnoliopsida</taxon>
        <taxon>Liliopsida</taxon>
        <taxon>Poales</taxon>
        <taxon>Poaceae</taxon>
        <taxon>PACMAD clade</taxon>
        <taxon>Panicoideae</taxon>
        <taxon>Andropogonodae</taxon>
        <taxon>Andropogoneae</taxon>
        <taxon>Saccharinae</taxon>
        <taxon>Miscanthus</taxon>
    </lineage>
</organism>
<comment type="similarity">
    <text evidence="1">Belongs to the glycosyl hydrolase 29 family.</text>
</comment>
<evidence type="ECO:0000256" key="7">
    <source>
        <dbReference type="SAM" id="SignalP"/>
    </source>
</evidence>
<evidence type="ECO:0000256" key="6">
    <source>
        <dbReference type="SAM" id="MobiDB-lite"/>
    </source>
</evidence>
<dbReference type="EMBL" id="CAJGYO010000004">
    <property type="protein sequence ID" value="CAD6224172.1"/>
    <property type="molecule type" value="Genomic_DNA"/>
</dbReference>
<feature type="region of interest" description="Disordered" evidence="6">
    <location>
        <begin position="426"/>
        <end position="462"/>
    </location>
</feature>
<dbReference type="GO" id="GO:0006004">
    <property type="term" value="P:fucose metabolic process"/>
    <property type="evidence" value="ECO:0007669"/>
    <property type="project" value="TreeGrafter"/>
</dbReference>
<dbReference type="Gene3D" id="2.60.120.260">
    <property type="entry name" value="Galactose-binding domain-like"/>
    <property type="match status" value="1"/>
</dbReference>
<dbReference type="FunFam" id="3.20.20.80:FF:000052">
    <property type="entry name" value="Putative alpha-L-fucosidase 1"/>
    <property type="match status" value="1"/>
</dbReference>
<keyword evidence="4" id="KW-0378">Hydrolase</keyword>